<keyword evidence="7 9" id="KW-0472">Membrane</keyword>
<dbReference type="InterPro" id="IPR024671">
    <property type="entry name" value="Atg22-like"/>
</dbReference>
<keyword evidence="9" id="KW-0029">Amino-acid transport</keyword>
<feature type="region of interest" description="Disordered" evidence="10">
    <location>
        <begin position="529"/>
        <end position="562"/>
    </location>
</feature>
<feature type="transmembrane region" description="Helical" evidence="9">
    <location>
        <begin position="102"/>
        <end position="124"/>
    </location>
</feature>
<dbReference type="SUPFAM" id="SSF103473">
    <property type="entry name" value="MFS general substrate transporter"/>
    <property type="match status" value="2"/>
</dbReference>
<evidence type="ECO:0000256" key="6">
    <source>
        <dbReference type="ARBA" id="ARBA00023006"/>
    </source>
</evidence>
<gene>
    <name evidence="11" type="ORF">H2200_011922</name>
</gene>
<feature type="transmembrane region" description="Helical" evidence="9">
    <location>
        <begin position="224"/>
        <end position="248"/>
    </location>
</feature>
<sequence>MSVANAGIAVAATAPEAEDPKKDVEVDNDVGNNFDEEHPVAPDQFDPKYETTKWEIWAYYAYYVGNNGLTLFNFAPTSFQDLLYEAAGDSERLQFLGANRTINSIVLLANGISFAIQVVLFLVIGSMADYGRWRPWILVFWSIVAYALGFGWLGVHTDNKWHVATGLYMVGLIAYQMCITFWTAAFPGLARNTPEMRQKAEQYENREITREDYDFADMMARNRIYNVAFIMQSAGEIIILVILVGILFAVHVKDSAANNLWGLSVLIAYATGVWLVLSIPWFILEKRRPGQPLPAGKNIVSVGFWNLYRAVIQIWELKQSLLYLIGYFLLGDSLNTTVTVIATLQNTVVAYDTLTLTYLFIVGIAAQGAGILIYWLVQKRFGLSTKTMFDAVMLGILALDGWGMIGIWTQKFGFHNKWEFWVYQTFYGLFVCQWYAYSQTMISEVTPRGKEFLFFSLYSIMGKTSAFIGPIVSSAIIDADPKGNNSLPFYFLFGLSLLSFLLLFFFVDLKKSRREQERFLEREAAAKERRASVISQKRSIDRGTSSYGNGKAMERNLGSVKS</sequence>
<comment type="subcellular location">
    <subcellularLocation>
        <location evidence="1 9">Vacuole membrane</location>
        <topology evidence="1 9">Multi-pass membrane protein</topology>
    </subcellularLocation>
</comment>
<keyword evidence="9" id="KW-0926">Vacuole</keyword>
<evidence type="ECO:0000313" key="11">
    <source>
        <dbReference type="EMBL" id="KAJ9603736.1"/>
    </source>
</evidence>
<feature type="transmembrane region" description="Helical" evidence="9">
    <location>
        <begin position="420"/>
        <end position="437"/>
    </location>
</feature>
<dbReference type="Pfam" id="PF11700">
    <property type="entry name" value="ATG22"/>
    <property type="match status" value="1"/>
</dbReference>
<evidence type="ECO:0000256" key="1">
    <source>
        <dbReference type="ARBA" id="ARBA00004128"/>
    </source>
</evidence>
<evidence type="ECO:0000256" key="9">
    <source>
        <dbReference type="RuleBase" id="RU363073"/>
    </source>
</evidence>
<keyword evidence="4 9" id="KW-0812">Transmembrane</keyword>
<proteinExistence type="inferred from homology"/>
<feature type="transmembrane region" description="Helical" evidence="9">
    <location>
        <begin position="356"/>
        <end position="377"/>
    </location>
</feature>
<reference evidence="11" key="1">
    <citation type="submission" date="2022-10" db="EMBL/GenBank/DDBJ databases">
        <title>Culturing micro-colonial fungi from biological soil crusts in the Mojave desert and describing Neophaeococcomyces mojavensis, and introducing the new genera and species Taxawa tesnikishii.</title>
        <authorList>
            <person name="Kurbessoian T."/>
            <person name="Stajich J.E."/>
        </authorList>
    </citation>
    <scope>NUCLEOTIDE SEQUENCE</scope>
    <source>
        <strain evidence="11">TK_41</strain>
    </source>
</reference>
<comment type="similarity">
    <text evidence="2 9">Belongs to the ATG22 family.</text>
</comment>
<dbReference type="GO" id="GO:0006914">
    <property type="term" value="P:autophagy"/>
    <property type="evidence" value="ECO:0007669"/>
    <property type="project" value="UniProtKB-KW"/>
</dbReference>
<evidence type="ECO:0000256" key="4">
    <source>
        <dbReference type="ARBA" id="ARBA00022692"/>
    </source>
</evidence>
<feature type="compositionally biased region" description="Polar residues" evidence="10">
    <location>
        <begin position="533"/>
        <end position="548"/>
    </location>
</feature>
<dbReference type="InterPro" id="IPR036259">
    <property type="entry name" value="MFS_trans_sf"/>
</dbReference>
<dbReference type="Proteomes" id="UP001172673">
    <property type="component" value="Unassembled WGS sequence"/>
</dbReference>
<dbReference type="GO" id="GO:0005774">
    <property type="term" value="C:vacuolar membrane"/>
    <property type="evidence" value="ECO:0007669"/>
    <property type="project" value="UniProtKB-SubCell"/>
</dbReference>
<feature type="transmembrane region" description="Helical" evidence="9">
    <location>
        <begin position="136"/>
        <end position="155"/>
    </location>
</feature>
<dbReference type="PANTHER" id="PTHR23519:SF5">
    <property type="entry name" value="AUTOPHAGY-RELATED PROTEIN"/>
    <property type="match status" value="1"/>
</dbReference>
<feature type="transmembrane region" description="Helical" evidence="9">
    <location>
        <begin position="260"/>
        <end position="284"/>
    </location>
</feature>
<evidence type="ECO:0000256" key="7">
    <source>
        <dbReference type="ARBA" id="ARBA00023136"/>
    </source>
</evidence>
<evidence type="ECO:0000256" key="8">
    <source>
        <dbReference type="ARBA" id="ARBA00024801"/>
    </source>
</evidence>
<dbReference type="PANTHER" id="PTHR23519">
    <property type="entry name" value="AUTOPHAGY-RELATED PROTEIN 22"/>
    <property type="match status" value="1"/>
</dbReference>
<feature type="transmembrane region" description="Helical" evidence="9">
    <location>
        <begin position="489"/>
        <end position="509"/>
    </location>
</feature>
<dbReference type="InterPro" id="IPR050495">
    <property type="entry name" value="ATG22/LtaA_families"/>
</dbReference>
<feature type="transmembrane region" description="Helical" evidence="9">
    <location>
        <begin position="389"/>
        <end position="408"/>
    </location>
</feature>
<comment type="caution">
    <text evidence="11">The sequence shown here is derived from an EMBL/GenBank/DDBJ whole genome shotgun (WGS) entry which is preliminary data.</text>
</comment>
<feature type="transmembrane region" description="Helical" evidence="9">
    <location>
        <begin position="457"/>
        <end position="477"/>
    </location>
</feature>
<keyword evidence="3 9" id="KW-0813">Transport</keyword>
<evidence type="ECO:0000313" key="12">
    <source>
        <dbReference type="Proteomes" id="UP001172673"/>
    </source>
</evidence>
<keyword evidence="5 9" id="KW-1133">Transmembrane helix</keyword>
<feature type="transmembrane region" description="Helical" evidence="9">
    <location>
        <begin position="167"/>
        <end position="189"/>
    </location>
</feature>
<dbReference type="EMBL" id="JAPDRK010000021">
    <property type="protein sequence ID" value="KAJ9603736.1"/>
    <property type="molecule type" value="Genomic_DNA"/>
</dbReference>
<keyword evidence="12" id="KW-1185">Reference proteome</keyword>
<accession>A0AA38WZ00</accession>
<name>A0AA38WZ00_9EURO</name>
<protein>
    <recommendedName>
        <fullName evidence="9">Autophagy-related protein</fullName>
    </recommendedName>
</protein>
<evidence type="ECO:0000256" key="2">
    <source>
        <dbReference type="ARBA" id="ARBA00006978"/>
    </source>
</evidence>
<dbReference type="GO" id="GO:0006865">
    <property type="term" value="P:amino acid transport"/>
    <property type="evidence" value="ECO:0007669"/>
    <property type="project" value="UniProtKB-KW"/>
</dbReference>
<keyword evidence="6 9" id="KW-0072">Autophagy</keyword>
<dbReference type="Gene3D" id="1.20.1250.20">
    <property type="entry name" value="MFS general substrate transporter like domains"/>
    <property type="match status" value="1"/>
</dbReference>
<comment type="function">
    <text evidence="8 9">Vacuolar effluxer which mediate the efflux of amino acids resulting from autophagic degradation. The release of autophagic amino acids allows the maintenance of protein synthesis and viability during nitrogen starvation.</text>
</comment>
<organism evidence="11 12">
    <name type="scientific">Cladophialophora chaetospira</name>
    <dbReference type="NCBI Taxonomy" id="386627"/>
    <lineage>
        <taxon>Eukaryota</taxon>
        <taxon>Fungi</taxon>
        <taxon>Dikarya</taxon>
        <taxon>Ascomycota</taxon>
        <taxon>Pezizomycotina</taxon>
        <taxon>Eurotiomycetes</taxon>
        <taxon>Chaetothyriomycetidae</taxon>
        <taxon>Chaetothyriales</taxon>
        <taxon>Herpotrichiellaceae</taxon>
        <taxon>Cladophialophora</taxon>
    </lineage>
</organism>
<evidence type="ECO:0000256" key="3">
    <source>
        <dbReference type="ARBA" id="ARBA00022448"/>
    </source>
</evidence>
<feature type="transmembrane region" description="Helical" evidence="9">
    <location>
        <begin position="321"/>
        <end position="344"/>
    </location>
</feature>
<evidence type="ECO:0000256" key="10">
    <source>
        <dbReference type="SAM" id="MobiDB-lite"/>
    </source>
</evidence>
<evidence type="ECO:0000256" key="5">
    <source>
        <dbReference type="ARBA" id="ARBA00022989"/>
    </source>
</evidence>
<dbReference type="AlphaFoldDB" id="A0AA38WZ00"/>